<gene>
    <name evidence="2" type="ORF">Slati_1481000</name>
</gene>
<comment type="caution">
    <text evidence="2">The sequence shown here is derived from an EMBL/GenBank/DDBJ whole genome shotgun (WGS) entry which is preliminary data.</text>
</comment>
<evidence type="ECO:0000313" key="2">
    <source>
        <dbReference type="EMBL" id="KAL0449246.1"/>
    </source>
</evidence>
<dbReference type="PANTHER" id="PTHR33116:SF86">
    <property type="entry name" value="REVERSE TRANSCRIPTASE DOMAIN-CONTAINING PROTEIN"/>
    <property type="match status" value="1"/>
</dbReference>
<name>A0AAW2XAP1_9LAMI</name>
<sequence length="312" mass="35269">MSPIFFQNYWHIVGDFVTACVLDILNGGALNQQLNHIHIVLIPKIPKPELITQFRPVSLCNVIYKLVSKTIANRLKPLLDSLISPAQSTFVPGRAITDTVLIAYELNHFLHHKTWDKEGQCSDSRSGTRWEFEGVAISRTAPRVSHLLFTDDTLIFCHATLVELEHVNRMLDQFERASGLKMNLQKSAIVFSHNVEPNNREELAAVLGVHVVDKHAKYLALPTSIGKSKREIGDSIKNRIWGKLNNWAAKKLSQAGRAVLIKTVVQAIPVYTMGCFRIPDSLLAEIESMTAQFFWHGELESRLHWVSWSKVC</sequence>
<accession>A0AAW2XAP1</accession>
<dbReference type="InterPro" id="IPR000477">
    <property type="entry name" value="RT_dom"/>
</dbReference>
<reference evidence="2" key="1">
    <citation type="submission" date="2020-06" db="EMBL/GenBank/DDBJ databases">
        <authorList>
            <person name="Li T."/>
            <person name="Hu X."/>
            <person name="Zhang T."/>
            <person name="Song X."/>
            <person name="Zhang H."/>
            <person name="Dai N."/>
            <person name="Sheng W."/>
            <person name="Hou X."/>
            <person name="Wei L."/>
        </authorList>
    </citation>
    <scope>NUCLEOTIDE SEQUENCE</scope>
    <source>
        <strain evidence="2">KEN1</strain>
        <tissue evidence="2">Leaf</tissue>
    </source>
</reference>
<reference evidence="2" key="2">
    <citation type="journal article" date="2024" name="Plant">
        <title>Genomic evolution and insights into agronomic trait innovations of Sesamum species.</title>
        <authorList>
            <person name="Miao H."/>
            <person name="Wang L."/>
            <person name="Qu L."/>
            <person name="Liu H."/>
            <person name="Sun Y."/>
            <person name="Le M."/>
            <person name="Wang Q."/>
            <person name="Wei S."/>
            <person name="Zheng Y."/>
            <person name="Lin W."/>
            <person name="Duan Y."/>
            <person name="Cao H."/>
            <person name="Xiong S."/>
            <person name="Wang X."/>
            <person name="Wei L."/>
            <person name="Li C."/>
            <person name="Ma Q."/>
            <person name="Ju M."/>
            <person name="Zhao R."/>
            <person name="Li G."/>
            <person name="Mu C."/>
            <person name="Tian Q."/>
            <person name="Mei H."/>
            <person name="Zhang T."/>
            <person name="Gao T."/>
            <person name="Zhang H."/>
        </authorList>
    </citation>
    <scope>NUCLEOTIDE SEQUENCE</scope>
    <source>
        <strain evidence="2">KEN1</strain>
    </source>
</reference>
<dbReference type="CDD" id="cd01650">
    <property type="entry name" value="RT_nLTR_like"/>
    <property type="match status" value="1"/>
</dbReference>
<protein>
    <recommendedName>
        <fullName evidence="1">Reverse transcriptase domain-containing protein</fullName>
    </recommendedName>
</protein>
<dbReference type="EMBL" id="JACGWN010000005">
    <property type="protein sequence ID" value="KAL0449246.1"/>
    <property type="molecule type" value="Genomic_DNA"/>
</dbReference>
<feature type="domain" description="Reverse transcriptase" evidence="1">
    <location>
        <begin position="45"/>
        <end position="111"/>
    </location>
</feature>
<dbReference type="Pfam" id="PF00078">
    <property type="entry name" value="RVT_1"/>
    <property type="match status" value="1"/>
</dbReference>
<dbReference type="PANTHER" id="PTHR33116">
    <property type="entry name" value="REVERSE TRANSCRIPTASE ZINC-BINDING DOMAIN-CONTAINING PROTEIN-RELATED-RELATED"/>
    <property type="match status" value="1"/>
</dbReference>
<evidence type="ECO:0000259" key="1">
    <source>
        <dbReference type="Pfam" id="PF00078"/>
    </source>
</evidence>
<proteinExistence type="predicted"/>
<organism evidence="2">
    <name type="scientific">Sesamum latifolium</name>
    <dbReference type="NCBI Taxonomy" id="2727402"/>
    <lineage>
        <taxon>Eukaryota</taxon>
        <taxon>Viridiplantae</taxon>
        <taxon>Streptophyta</taxon>
        <taxon>Embryophyta</taxon>
        <taxon>Tracheophyta</taxon>
        <taxon>Spermatophyta</taxon>
        <taxon>Magnoliopsida</taxon>
        <taxon>eudicotyledons</taxon>
        <taxon>Gunneridae</taxon>
        <taxon>Pentapetalae</taxon>
        <taxon>asterids</taxon>
        <taxon>lamiids</taxon>
        <taxon>Lamiales</taxon>
        <taxon>Pedaliaceae</taxon>
        <taxon>Sesamum</taxon>
    </lineage>
</organism>
<dbReference type="AlphaFoldDB" id="A0AAW2XAP1"/>